<comment type="similarity">
    <text evidence="1">Belongs to the ROK (NagC/XylR) family.</text>
</comment>
<dbReference type="AlphaFoldDB" id="A0A1I0DR47"/>
<keyword evidence="2" id="KW-0418">Kinase</keyword>
<organism evidence="2 3">
    <name type="scientific">Thomasclavelia cocleata</name>
    <dbReference type="NCBI Taxonomy" id="69824"/>
    <lineage>
        <taxon>Bacteria</taxon>
        <taxon>Bacillati</taxon>
        <taxon>Bacillota</taxon>
        <taxon>Erysipelotrichia</taxon>
        <taxon>Erysipelotrichales</taxon>
        <taxon>Coprobacillaceae</taxon>
        <taxon>Thomasclavelia</taxon>
    </lineage>
</organism>
<dbReference type="Gene3D" id="3.30.420.40">
    <property type="match status" value="2"/>
</dbReference>
<accession>A0A1I0DR47</accession>
<dbReference type="PANTHER" id="PTHR18964:SF170">
    <property type="entry name" value="SUGAR KINASE"/>
    <property type="match status" value="1"/>
</dbReference>
<dbReference type="InterPro" id="IPR043129">
    <property type="entry name" value="ATPase_NBD"/>
</dbReference>
<dbReference type="OrthoDB" id="9795247at2"/>
<sequence length="293" mass="32422">MYLVFDIGGTVIKYGYLNEQGEIIDKDEFISELTDLDIFIDTLSKIYFESKYEIKGIALSCPGVINTKTGVIKTIVAYPYLEGICLTKMLSKACNGIKVTIENDAKCAGLAEMWCGNGVNYKDAVVIVLGTGIGGVVIKDKKIHHGANLFAGEISNVIVDYGESQCKIVTWSDIASTKALCKRVARVLGIDNINGREIFELVKQKDKKVTQVLSSFCFDIAIQLYNLQYMYDPEIICIGGGISRQEILIDMINDAVMSIYNQTSQLLIPKVMGCKHYNEANLIGALYHHIMAK</sequence>
<dbReference type="Proteomes" id="UP000198558">
    <property type="component" value="Unassembled WGS sequence"/>
</dbReference>
<name>A0A1I0DR47_9FIRM</name>
<dbReference type="EMBL" id="FOIN01000007">
    <property type="protein sequence ID" value="SET35042.1"/>
    <property type="molecule type" value="Genomic_DNA"/>
</dbReference>
<proteinExistence type="inferred from homology"/>
<dbReference type="GO" id="GO:0016301">
    <property type="term" value="F:kinase activity"/>
    <property type="evidence" value="ECO:0007669"/>
    <property type="project" value="UniProtKB-KW"/>
</dbReference>
<dbReference type="RefSeq" id="WP_092353052.1">
    <property type="nucleotide sequence ID" value="NZ_FOIN01000007.1"/>
</dbReference>
<dbReference type="SUPFAM" id="SSF53067">
    <property type="entry name" value="Actin-like ATPase domain"/>
    <property type="match status" value="1"/>
</dbReference>
<evidence type="ECO:0000313" key="3">
    <source>
        <dbReference type="Proteomes" id="UP000198558"/>
    </source>
</evidence>
<keyword evidence="2" id="KW-0808">Transferase</keyword>
<reference evidence="3" key="1">
    <citation type="submission" date="2016-10" db="EMBL/GenBank/DDBJ databases">
        <authorList>
            <person name="Varghese N."/>
            <person name="Submissions S."/>
        </authorList>
    </citation>
    <scope>NUCLEOTIDE SEQUENCE [LARGE SCALE GENOMIC DNA]</scope>
    <source>
        <strain evidence="3">DSM 1551</strain>
    </source>
</reference>
<dbReference type="GeneID" id="78287988"/>
<dbReference type="InterPro" id="IPR000600">
    <property type="entry name" value="ROK"/>
</dbReference>
<dbReference type="PANTHER" id="PTHR18964">
    <property type="entry name" value="ROK (REPRESSOR, ORF, KINASE) FAMILY"/>
    <property type="match status" value="1"/>
</dbReference>
<dbReference type="Pfam" id="PF00480">
    <property type="entry name" value="ROK"/>
    <property type="match status" value="1"/>
</dbReference>
<protein>
    <submittedName>
        <fullName evidence="2">Glucokinase</fullName>
    </submittedName>
</protein>
<keyword evidence="3" id="KW-1185">Reference proteome</keyword>
<dbReference type="CDD" id="cd24152">
    <property type="entry name" value="ASKHA_NBD_ROK-like"/>
    <property type="match status" value="1"/>
</dbReference>
<gene>
    <name evidence="2" type="ORF">SAMN04489758_10754</name>
</gene>
<evidence type="ECO:0000256" key="1">
    <source>
        <dbReference type="ARBA" id="ARBA00006479"/>
    </source>
</evidence>
<evidence type="ECO:0000313" key="2">
    <source>
        <dbReference type="EMBL" id="SET35042.1"/>
    </source>
</evidence>